<dbReference type="PROSITE" id="PS50072">
    <property type="entry name" value="CSA_PPIASE_2"/>
    <property type="match status" value="1"/>
</dbReference>
<evidence type="ECO:0000259" key="3">
    <source>
        <dbReference type="PROSITE" id="PS50072"/>
    </source>
</evidence>
<dbReference type="EMBL" id="JADOUF010000001">
    <property type="protein sequence ID" value="MBG6139645.1"/>
    <property type="molecule type" value="Genomic_DNA"/>
</dbReference>
<keyword evidence="5" id="KW-1185">Reference proteome</keyword>
<dbReference type="Gene3D" id="2.40.100.10">
    <property type="entry name" value="Cyclophilin-like"/>
    <property type="match status" value="1"/>
</dbReference>
<dbReference type="RefSeq" id="WP_197006277.1">
    <property type="nucleotide sequence ID" value="NZ_BONS01000006.1"/>
</dbReference>
<protein>
    <submittedName>
        <fullName evidence="4">Peptidyl-prolyl cis-trans isomerase B (Cyclophilin B)</fullName>
        <ecNumber evidence="4">5.2.1.8</ecNumber>
    </submittedName>
</protein>
<evidence type="ECO:0000313" key="4">
    <source>
        <dbReference type="EMBL" id="MBG6139645.1"/>
    </source>
</evidence>
<evidence type="ECO:0000313" key="5">
    <source>
        <dbReference type="Proteomes" id="UP000622552"/>
    </source>
</evidence>
<keyword evidence="4" id="KW-0413">Isomerase</keyword>
<feature type="domain" description="PPIase cyclophilin-type" evidence="3">
    <location>
        <begin position="123"/>
        <end position="273"/>
    </location>
</feature>
<evidence type="ECO:0000256" key="2">
    <source>
        <dbReference type="SAM" id="MobiDB-lite"/>
    </source>
</evidence>
<evidence type="ECO:0000256" key="1">
    <source>
        <dbReference type="ARBA" id="ARBA00002388"/>
    </source>
</evidence>
<dbReference type="InterPro" id="IPR002130">
    <property type="entry name" value="Cyclophilin-type_PPIase_dom"/>
</dbReference>
<gene>
    <name evidence="4" type="ORF">IW245_005839</name>
</gene>
<feature type="region of interest" description="Disordered" evidence="2">
    <location>
        <begin position="50"/>
        <end position="112"/>
    </location>
</feature>
<dbReference type="Proteomes" id="UP000622552">
    <property type="component" value="Unassembled WGS sequence"/>
</dbReference>
<comment type="function">
    <text evidence="1">PPIases accelerate the folding of proteins. It catalyzes the cis-trans isomerization of proline imidic peptide bonds in oligopeptides.</text>
</comment>
<dbReference type="AlphaFoldDB" id="A0A8J7GL22"/>
<sequence>MTMPTAPPDRPASRARWLIALVIVCAVLACGGLTAGGIAAWITLRHTSSDSAAPAEPVPSAPGTTARPGGTSAPGTTARPGGTSAPGTVDGCVWTPASTMDSTLRPAQPTTVERRRMTGTIVTNLGTITIDLYGDKAPCSVAALRSLAGQGYYDNVTCHRVTTPADGLVVLQCGDPSGKGTGGPGYQYAEENLPVGQANPYPRGTLAMARTMMPGTNGSQFFIVGADAQLPADYSVVGTVTHGMEIVDQVVAGGHDTTNERPKIPVTMTKVTVS</sequence>
<dbReference type="CDD" id="cd00317">
    <property type="entry name" value="cyclophilin"/>
    <property type="match status" value="1"/>
</dbReference>
<reference evidence="4" key="1">
    <citation type="submission" date="2020-11" db="EMBL/GenBank/DDBJ databases">
        <title>Sequencing the genomes of 1000 actinobacteria strains.</title>
        <authorList>
            <person name="Klenk H.-P."/>
        </authorList>
    </citation>
    <scope>NUCLEOTIDE SEQUENCE</scope>
    <source>
        <strain evidence="4">DSM 45356</strain>
    </source>
</reference>
<proteinExistence type="predicted"/>
<dbReference type="InterPro" id="IPR044666">
    <property type="entry name" value="Cyclophilin_A-like"/>
</dbReference>
<dbReference type="EC" id="5.2.1.8" evidence="4"/>
<accession>A0A8J7GL22</accession>
<dbReference type="Pfam" id="PF00160">
    <property type="entry name" value="Pro_isomerase"/>
    <property type="match status" value="1"/>
</dbReference>
<dbReference type="InterPro" id="IPR029000">
    <property type="entry name" value="Cyclophilin-like_dom_sf"/>
</dbReference>
<dbReference type="SUPFAM" id="SSF50891">
    <property type="entry name" value="Cyclophilin-like"/>
    <property type="match status" value="1"/>
</dbReference>
<organism evidence="4 5">
    <name type="scientific">Longispora fulva</name>
    <dbReference type="NCBI Taxonomy" id="619741"/>
    <lineage>
        <taxon>Bacteria</taxon>
        <taxon>Bacillati</taxon>
        <taxon>Actinomycetota</taxon>
        <taxon>Actinomycetes</taxon>
        <taxon>Micromonosporales</taxon>
        <taxon>Micromonosporaceae</taxon>
        <taxon>Longispora</taxon>
    </lineage>
</organism>
<comment type="caution">
    <text evidence="4">The sequence shown here is derived from an EMBL/GenBank/DDBJ whole genome shotgun (WGS) entry which is preliminary data.</text>
</comment>
<dbReference type="PANTHER" id="PTHR45625:SF3">
    <property type="entry name" value="PEPTIDYL-PROLYL CIS-TRANS ISOMERASE B-RELATED"/>
    <property type="match status" value="1"/>
</dbReference>
<dbReference type="PANTHER" id="PTHR45625">
    <property type="entry name" value="PEPTIDYL-PROLYL CIS-TRANS ISOMERASE-RELATED"/>
    <property type="match status" value="1"/>
</dbReference>
<dbReference type="GO" id="GO:0003755">
    <property type="term" value="F:peptidyl-prolyl cis-trans isomerase activity"/>
    <property type="evidence" value="ECO:0007669"/>
    <property type="project" value="UniProtKB-EC"/>
</dbReference>
<name>A0A8J7GL22_9ACTN</name>